<name>A0AAV9J2S3_CYACA</name>
<feature type="chain" id="PRO_5043608846" description="P-type domain-containing protein" evidence="4">
    <location>
        <begin position="26"/>
        <end position="876"/>
    </location>
</feature>
<dbReference type="PANTHER" id="PTHR23244:SF456">
    <property type="entry name" value="MULTIPLE EPIDERMAL GROWTH FACTOR-LIKE DOMAINS PROTEIN 8"/>
    <property type="match status" value="1"/>
</dbReference>
<sequence length="876" mass="92206">MTSSRLHAVLLGVLVAACVVGGVVCQVLGRGPALEWGGAGRRRVERAATGVSAGVPTIEWTWVSGNDTINVGGVYGTKNMSAASNMPGARFGATSWTGLDGFLWLFGGFGYLSASNEGYLNDLWAYSPQLGQWKWVSGSDTSTDVAGEYGTLYVPSPSNAPGSRGSAASWVTSNGSLVLFGGFGYDTNGDFGDLNDWWLFDTQTNEWVWIAGKTTINAAGVYGTKGVPSRNNYPGARSLASPWTLSGDRLLLFGGENADGAVFNDLWQLDLTSFEFVWLSGSNATNDPGFYGTLGVGNASTLPPSRFGAVSWTRPTDKLYLFGGTTPTAPFNDLWVYDYTSTIWTWIAGNDTGDAPGVYADKGMQSASAYPGARKYAVPFDGPTGELQLFGGSNSGGNLRNDFWSYDVATGLWAWLSGSNATNQPGIYNQKGVFNATTVPGARYVAVSWTTASGDPYLFGGVGYDVNDAFGLLNDLFLLAEVTATPTPTPTATATATATPTPTATATPTTTATATTTATTTSTATATATATISPTATTTATTTISPTPTPLCTNTTCGSPNQYTNAQQCEQVGCCFNTNTQQCTLRSVSQQCALVSVHSRIACGWAYIYPDECRAIPGCCWQPTPNDVIAPWCFYDADHAPQASAAALEVQAPVPLCSSSDTSSTRQPCGQPGVNHFTCLSQGCCYDAATHSAWVQNGQHAAEYRATPYCYQAEHTCAVPQFERQPCHPHHHQQQSSSTTTTPTVQQCLQAGCCVGYGGECYQKVPQFVCQSAGSTTATDSTTSGTSNSTTYVPCGPECCNTATQNCAYTAGASGNSALSSTTTTTYGTAASFCVCRDPSKQCGTYTIPSDNFVNKVRCCTDDEVCVNDTECVAIR</sequence>
<keyword evidence="1 2" id="KW-1015">Disulfide bond</keyword>
<organism evidence="6 7">
    <name type="scientific">Cyanidium caldarium</name>
    <name type="common">Red alga</name>
    <dbReference type="NCBI Taxonomy" id="2771"/>
    <lineage>
        <taxon>Eukaryota</taxon>
        <taxon>Rhodophyta</taxon>
        <taxon>Bangiophyceae</taxon>
        <taxon>Cyanidiales</taxon>
        <taxon>Cyanidiaceae</taxon>
        <taxon>Cyanidium</taxon>
    </lineage>
</organism>
<comment type="caution">
    <text evidence="6">The sequence shown here is derived from an EMBL/GenBank/DDBJ whole genome shotgun (WGS) entry which is preliminary data.</text>
</comment>
<dbReference type="Pfam" id="PF24681">
    <property type="entry name" value="Kelch_KLHDC2_KLHL20_DRC7"/>
    <property type="match status" value="1"/>
</dbReference>
<reference evidence="6 7" key="1">
    <citation type="submission" date="2022-07" db="EMBL/GenBank/DDBJ databases">
        <title>Genome-wide signatures of adaptation to extreme environments.</title>
        <authorList>
            <person name="Cho C.H."/>
            <person name="Yoon H.S."/>
        </authorList>
    </citation>
    <scope>NUCLEOTIDE SEQUENCE [LARGE SCALE GENOMIC DNA]</scope>
    <source>
        <strain evidence="6 7">DBV 063 E5</strain>
    </source>
</reference>
<evidence type="ECO:0000256" key="1">
    <source>
        <dbReference type="ARBA" id="ARBA00023157"/>
    </source>
</evidence>
<dbReference type="PROSITE" id="PS51448">
    <property type="entry name" value="P_TREFOIL_2"/>
    <property type="match status" value="2"/>
</dbReference>
<proteinExistence type="predicted"/>
<dbReference type="InterPro" id="IPR044913">
    <property type="entry name" value="P_trefoil_dom_sf"/>
</dbReference>
<protein>
    <recommendedName>
        <fullName evidence="5">P-type domain-containing protein</fullName>
    </recommendedName>
</protein>
<dbReference type="InterPro" id="IPR000519">
    <property type="entry name" value="P_trefoil_dom"/>
</dbReference>
<dbReference type="Gene3D" id="2.120.10.80">
    <property type="entry name" value="Kelch-type beta propeller"/>
    <property type="match status" value="2"/>
</dbReference>
<evidence type="ECO:0000256" key="3">
    <source>
        <dbReference type="SAM" id="MobiDB-lite"/>
    </source>
</evidence>
<feature type="domain" description="P-type" evidence="5">
    <location>
        <begin position="655"/>
        <end position="714"/>
    </location>
</feature>
<gene>
    <name evidence="6" type="ORF">CDCA_CDCA20G4751</name>
</gene>
<dbReference type="CDD" id="cd00111">
    <property type="entry name" value="Trefoil"/>
    <property type="match status" value="1"/>
</dbReference>
<dbReference type="SMART" id="SM00018">
    <property type="entry name" value="PD"/>
    <property type="match status" value="1"/>
</dbReference>
<evidence type="ECO:0000259" key="5">
    <source>
        <dbReference type="PROSITE" id="PS51448"/>
    </source>
</evidence>
<dbReference type="SUPFAM" id="SSF117281">
    <property type="entry name" value="Kelch motif"/>
    <property type="match status" value="1"/>
</dbReference>
<dbReference type="AlphaFoldDB" id="A0AAV9J2S3"/>
<dbReference type="Gene3D" id="4.10.110.10">
    <property type="entry name" value="Spasmolytic Protein, domain 1"/>
    <property type="match status" value="2"/>
</dbReference>
<dbReference type="Pfam" id="PF00088">
    <property type="entry name" value="Trefoil"/>
    <property type="match status" value="2"/>
</dbReference>
<feature type="region of interest" description="Disordered" evidence="3">
    <location>
        <begin position="488"/>
        <end position="518"/>
    </location>
</feature>
<evidence type="ECO:0000313" key="7">
    <source>
        <dbReference type="Proteomes" id="UP001301350"/>
    </source>
</evidence>
<keyword evidence="4" id="KW-0732">Signal</keyword>
<feature type="domain" description="P-type" evidence="5">
    <location>
        <begin position="590"/>
        <end position="637"/>
    </location>
</feature>
<dbReference type="InterPro" id="IPR015915">
    <property type="entry name" value="Kelch-typ_b-propeller"/>
</dbReference>
<dbReference type="EMBL" id="JANCYW010000020">
    <property type="protein sequence ID" value="KAK4538726.1"/>
    <property type="molecule type" value="Genomic_DNA"/>
</dbReference>
<dbReference type="PROSITE" id="PS51257">
    <property type="entry name" value="PROKAR_LIPOPROTEIN"/>
    <property type="match status" value="1"/>
</dbReference>
<feature type="signal peptide" evidence="4">
    <location>
        <begin position="1"/>
        <end position="25"/>
    </location>
</feature>
<evidence type="ECO:0000313" key="6">
    <source>
        <dbReference type="EMBL" id="KAK4538726.1"/>
    </source>
</evidence>
<comment type="caution">
    <text evidence="2">Lacks conserved residue(s) required for the propagation of feature annotation.</text>
</comment>
<feature type="disulfide bond" evidence="2">
    <location>
        <begin position="669"/>
        <end position="684"/>
    </location>
</feature>
<evidence type="ECO:0000256" key="2">
    <source>
        <dbReference type="PROSITE-ProRule" id="PRU00779"/>
    </source>
</evidence>
<dbReference type="PANTHER" id="PTHR23244">
    <property type="entry name" value="KELCH REPEAT DOMAIN"/>
    <property type="match status" value="1"/>
</dbReference>
<keyword evidence="7" id="KW-1185">Reference proteome</keyword>
<accession>A0AAV9J2S3</accession>
<dbReference type="Proteomes" id="UP001301350">
    <property type="component" value="Unassembled WGS sequence"/>
</dbReference>
<evidence type="ECO:0000256" key="4">
    <source>
        <dbReference type="SAM" id="SignalP"/>
    </source>
</evidence>
<dbReference type="SUPFAM" id="SSF57492">
    <property type="entry name" value="Trefoil"/>
    <property type="match status" value="1"/>
</dbReference>